<dbReference type="AlphaFoldDB" id="A0A645C4I5"/>
<evidence type="ECO:0000313" key="1">
    <source>
        <dbReference type="EMBL" id="MPM72117.1"/>
    </source>
</evidence>
<name>A0A645C4I5_9ZZZZ</name>
<dbReference type="AntiFam" id="ANF00133">
    <property type="entry name" value="Shadow ORF (opposite mccA)"/>
</dbReference>
<gene>
    <name evidence="1" type="ORF">SDC9_119090</name>
</gene>
<sequence>MDDIDSCNQFCDCVLHLDTRIHFDEVELIAFQKEFNGSGIYIANVFHQLKSSVTDFVTDFIRHGNARCHFDYFLMTTLHRAVTLVEVNNVTVLIP</sequence>
<protein>
    <submittedName>
        <fullName evidence="1">Uncharacterized protein</fullName>
    </submittedName>
</protein>
<accession>A0A645C4I5</accession>
<dbReference type="EMBL" id="VSSQ01024539">
    <property type="protein sequence ID" value="MPM72117.1"/>
    <property type="molecule type" value="Genomic_DNA"/>
</dbReference>
<organism evidence="1">
    <name type="scientific">bioreactor metagenome</name>
    <dbReference type="NCBI Taxonomy" id="1076179"/>
    <lineage>
        <taxon>unclassified sequences</taxon>
        <taxon>metagenomes</taxon>
        <taxon>ecological metagenomes</taxon>
    </lineage>
</organism>
<proteinExistence type="predicted"/>
<reference evidence="1" key="1">
    <citation type="submission" date="2019-08" db="EMBL/GenBank/DDBJ databases">
        <authorList>
            <person name="Kucharzyk K."/>
            <person name="Murdoch R.W."/>
            <person name="Higgins S."/>
            <person name="Loffler F."/>
        </authorList>
    </citation>
    <scope>NUCLEOTIDE SEQUENCE</scope>
</reference>
<comment type="caution">
    <text evidence="1">The sequence shown here is derived from an EMBL/GenBank/DDBJ whole genome shotgun (WGS) entry which is preliminary data.</text>
</comment>